<name>A0ABN3G2J2_9ACTN</name>
<dbReference type="EMBL" id="BAAARV010000022">
    <property type="protein sequence ID" value="GAA2342843.1"/>
    <property type="molecule type" value="Genomic_DNA"/>
</dbReference>
<protein>
    <submittedName>
        <fullName evidence="1">Uncharacterized protein</fullName>
    </submittedName>
</protein>
<sequence>MSRTDRDAPYWARATWWAPLHRCAALCTTEYPGRARLARCLRTATTATGTRLGRRLAPRTAQCDLPAVPDLRQHLTTGTPTRCMWRPIGERLPWAQDGPTRRFVLTTWTRPQRARVRDQCHLAVQHHRATGIVDVEPTTEDHRHNARWHW</sequence>
<proteinExistence type="predicted"/>
<organism evidence="1 2">
    <name type="scientific">Dactylosporangium salmoneum</name>
    <dbReference type="NCBI Taxonomy" id="53361"/>
    <lineage>
        <taxon>Bacteria</taxon>
        <taxon>Bacillati</taxon>
        <taxon>Actinomycetota</taxon>
        <taxon>Actinomycetes</taxon>
        <taxon>Micromonosporales</taxon>
        <taxon>Micromonosporaceae</taxon>
        <taxon>Dactylosporangium</taxon>
    </lineage>
</organism>
<accession>A0ABN3G2J2</accession>
<evidence type="ECO:0000313" key="2">
    <source>
        <dbReference type="Proteomes" id="UP001501444"/>
    </source>
</evidence>
<reference evidence="1 2" key="1">
    <citation type="journal article" date="2019" name="Int. J. Syst. Evol. Microbiol.">
        <title>The Global Catalogue of Microorganisms (GCM) 10K type strain sequencing project: providing services to taxonomists for standard genome sequencing and annotation.</title>
        <authorList>
            <consortium name="The Broad Institute Genomics Platform"/>
            <consortium name="The Broad Institute Genome Sequencing Center for Infectious Disease"/>
            <person name="Wu L."/>
            <person name="Ma J."/>
        </authorList>
    </citation>
    <scope>NUCLEOTIDE SEQUENCE [LARGE SCALE GENOMIC DNA]</scope>
    <source>
        <strain evidence="1 2">JCM 3272</strain>
    </source>
</reference>
<comment type="caution">
    <text evidence="1">The sequence shown here is derived from an EMBL/GenBank/DDBJ whole genome shotgun (WGS) entry which is preliminary data.</text>
</comment>
<dbReference type="RefSeq" id="WP_344612697.1">
    <property type="nucleotide sequence ID" value="NZ_BAAARV010000022.1"/>
</dbReference>
<dbReference type="Proteomes" id="UP001501444">
    <property type="component" value="Unassembled WGS sequence"/>
</dbReference>
<keyword evidence="2" id="KW-1185">Reference proteome</keyword>
<gene>
    <name evidence="1" type="ORF">GCM10010170_027260</name>
</gene>
<evidence type="ECO:0000313" key="1">
    <source>
        <dbReference type="EMBL" id="GAA2342843.1"/>
    </source>
</evidence>